<comment type="cofactor">
    <cofactor evidence="1">
        <name>K(+)</name>
        <dbReference type="ChEBI" id="CHEBI:29103"/>
    </cofactor>
</comment>
<evidence type="ECO:0000256" key="3">
    <source>
        <dbReference type="ARBA" id="ARBA00008663"/>
    </source>
</evidence>
<evidence type="ECO:0000256" key="10">
    <source>
        <dbReference type="ARBA" id="ARBA00022840"/>
    </source>
</evidence>
<keyword evidence="16" id="KW-1185">Reference proteome</keyword>
<dbReference type="SUPFAM" id="SSF51621">
    <property type="entry name" value="Phosphoenolpyruvate/pyruvate domain"/>
    <property type="match status" value="1"/>
</dbReference>
<dbReference type="UniPathway" id="UPA00109">
    <property type="reaction ID" value="UER00188"/>
</dbReference>
<evidence type="ECO:0000256" key="7">
    <source>
        <dbReference type="ARBA" id="ARBA00022723"/>
    </source>
</evidence>
<dbReference type="PROSITE" id="PS00110">
    <property type="entry name" value="PYRUVATE_KINASE"/>
    <property type="match status" value="1"/>
</dbReference>
<dbReference type="SUPFAM" id="SSF50800">
    <property type="entry name" value="PK beta-barrel domain-like"/>
    <property type="match status" value="1"/>
</dbReference>
<evidence type="ECO:0000256" key="6">
    <source>
        <dbReference type="ARBA" id="ARBA00022679"/>
    </source>
</evidence>
<evidence type="ECO:0000313" key="16">
    <source>
        <dbReference type="Proteomes" id="UP000031938"/>
    </source>
</evidence>
<dbReference type="EC" id="2.7.1.40" evidence="4"/>
<keyword evidence="11" id="KW-0460">Magnesium</keyword>
<evidence type="ECO:0000256" key="11">
    <source>
        <dbReference type="ARBA" id="ARBA00022842"/>
    </source>
</evidence>
<evidence type="ECO:0000256" key="8">
    <source>
        <dbReference type="ARBA" id="ARBA00022741"/>
    </source>
</evidence>
<dbReference type="GO" id="GO:0016301">
    <property type="term" value="F:kinase activity"/>
    <property type="evidence" value="ECO:0007669"/>
    <property type="project" value="UniProtKB-KW"/>
</dbReference>
<dbReference type="InterPro" id="IPR015806">
    <property type="entry name" value="Pyrv_Knase_insert_dom_sf"/>
</dbReference>
<dbReference type="STRING" id="889306.KP78_17430"/>
<evidence type="ECO:0000256" key="2">
    <source>
        <dbReference type="ARBA" id="ARBA00004997"/>
    </source>
</evidence>
<dbReference type="PANTHER" id="PTHR11817">
    <property type="entry name" value="PYRUVATE KINASE"/>
    <property type="match status" value="1"/>
</dbReference>
<evidence type="ECO:0000259" key="14">
    <source>
        <dbReference type="Pfam" id="PF00224"/>
    </source>
</evidence>
<evidence type="ECO:0000256" key="13">
    <source>
        <dbReference type="ARBA" id="ARBA00023317"/>
    </source>
</evidence>
<dbReference type="Gene3D" id="3.20.20.60">
    <property type="entry name" value="Phosphoenolpyruvate-binding domains"/>
    <property type="match status" value="2"/>
</dbReference>
<dbReference type="GO" id="GO:0005524">
    <property type="term" value="F:ATP binding"/>
    <property type="evidence" value="ECO:0007669"/>
    <property type="project" value="UniProtKB-KW"/>
</dbReference>
<comment type="pathway">
    <text evidence="2">Carbohydrate degradation; glycolysis; pyruvate from D-glyceraldehyde 3-phosphate: step 5/5.</text>
</comment>
<comment type="caution">
    <text evidence="15">The sequence shown here is derived from an EMBL/GenBank/DDBJ whole genome shotgun (WGS) entry which is preliminary data.</text>
</comment>
<comment type="similarity">
    <text evidence="3">Belongs to the pyruvate kinase family.</text>
</comment>
<dbReference type="PATRIC" id="fig|889306.3.peg.1755"/>
<dbReference type="InterPro" id="IPR015793">
    <property type="entry name" value="Pyrv_Knase_brl"/>
</dbReference>
<keyword evidence="12" id="KW-0324">Glycolysis</keyword>
<feature type="domain" description="Pyruvate kinase barrel" evidence="14">
    <location>
        <begin position="304"/>
        <end position="565"/>
    </location>
</feature>
<keyword evidence="9 15" id="KW-0418">Kinase</keyword>
<dbReference type="Proteomes" id="UP000031938">
    <property type="component" value="Unassembled WGS sequence"/>
</dbReference>
<name>A0A0C2VV45_9BACL</name>
<evidence type="ECO:0000256" key="9">
    <source>
        <dbReference type="ARBA" id="ARBA00022777"/>
    </source>
</evidence>
<dbReference type="RefSeq" id="WP_052474704.1">
    <property type="nucleotide sequence ID" value="NZ_JXRP01000013.1"/>
</dbReference>
<keyword evidence="10" id="KW-0067">ATP-binding</keyword>
<accession>A0A0C2VV45</accession>
<dbReference type="InterPro" id="IPR011037">
    <property type="entry name" value="Pyrv_Knase-like_insert_dom_sf"/>
</dbReference>
<keyword evidence="13 15" id="KW-0670">Pyruvate</keyword>
<organism evidence="15 16">
    <name type="scientific">Jeotgalibacillus soli</name>
    <dbReference type="NCBI Taxonomy" id="889306"/>
    <lineage>
        <taxon>Bacteria</taxon>
        <taxon>Bacillati</taxon>
        <taxon>Bacillota</taxon>
        <taxon>Bacilli</taxon>
        <taxon>Bacillales</taxon>
        <taxon>Caryophanaceae</taxon>
        <taxon>Jeotgalibacillus</taxon>
    </lineage>
</organism>
<evidence type="ECO:0000256" key="1">
    <source>
        <dbReference type="ARBA" id="ARBA00001958"/>
    </source>
</evidence>
<sequence length="609" mass="68913">MTNSAHELLRNEVLALYERILTKIKNISFLYPNDAAKYSAQNLVSFLIYKEKADPYLIKELYRRGFMLTSTQDVLNSMKTTCLNLGMNSVSSLDSDDHHNGSYLSQQRAEDLFGKNITPEQPHIMVTLDVNMISSSAIKNFLLNGMTIARINCAYHDAAAWGKLIGAVRHAEEELRRIGHYKNRHCKIFMDLAGPKIRVGPIKKGDYPLHIKVKKDPYGTPLETKIGLISLQSVSTKEFPNSNYDFILSVHPHVRFHELKKGNFLYFYDARKRKRKLVIIDISPAHLIVRIGKSAFIDANTRLLNDRCQLELQVNNIEKTPLNISVKKGDRLSVYLDNQEGHPATLAQPAGISVSLPKAFEHVKVNDFIFIDDGKIEGKVIQRKTNSLEIDITSPDTMTKIKEHKGINLPDSNVSLTVPALTIKDQEDLAFISKHADIVGLSFVHHPRDLRQLKQLLHHFKRIDLPVIAKIETKEAIYNFSNLLLEGLTFPKFGIMVARGDLAIEIGFNQLAVVQQEILNMCRAAHIPVILATQVLETLAKKSIPSRSELADLSFASQFDCIMLNKGPYMEGTITFLRETLQLLSKVKDHNQMITRSLNAFNIPFNNEK</sequence>
<dbReference type="InterPro" id="IPR018209">
    <property type="entry name" value="Pyrv_Knase_AS"/>
</dbReference>
<dbReference type="InterPro" id="IPR015813">
    <property type="entry name" value="Pyrv/PenolPyrv_kinase-like_dom"/>
</dbReference>
<keyword evidence="7" id="KW-0479">Metal-binding</keyword>
<dbReference type="EMBL" id="JXRP01000013">
    <property type="protein sequence ID" value="KIL48296.1"/>
    <property type="molecule type" value="Genomic_DNA"/>
</dbReference>
<reference evidence="15 16" key="1">
    <citation type="submission" date="2015-01" db="EMBL/GenBank/DDBJ databases">
        <title>Genome sequencing of Jeotgalibacillus soli.</title>
        <authorList>
            <person name="Goh K.M."/>
            <person name="Chan K.-G."/>
            <person name="Yaakop A.S."/>
            <person name="Ee R."/>
            <person name="Gan H.M."/>
            <person name="Chan C.S."/>
        </authorList>
    </citation>
    <scope>NUCLEOTIDE SEQUENCE [LARGE SCALE GENOMIC DNA]</scope>
    <source>
        <strain evidence="15 16">P9</strain>
    </source>
</reference>
<evidence type="ECO:0000256" key="12">
    <source>
        <dbReference type="ARBA" id="ARBA00023152"/>
    </source>
</evidence>
<dbReference type="Gene3D" id="2.40.33.10">
    <property type="entry name" value="PK beta-barrel domain-like"/>
    <property type="match status" value="2"/>
</dbReference>
<evidence type="ECO:0000256" key="5">
    <source>
        <dbReference type="ARBA" id="ARBA00018587"/>
    </source>
</evidence>
<dbReference type="GO" id="GO:0004743">
    <property type="term" value="F:pyruvate kinase activity"/>
    <property type="evidence" value="ECO:0007669"/>
    <property type="project" value="UniProtKB-EC"/>
</dbReference>
<dbReference type="Pfam" id="PF00224">
    <property type="entry name" value="PK"/>
    <property type="match status" value="1"/>
</dbReference>
<dbReference type="InterPro" id="IPR001697">
    <property type="entry name" value="Pyr_Knase"/>
</dbReference>
<dbReference type="InterPro" id="IPR040442">
    <property type="entry name" value="Pyrv_kinase-like_dom_sf"/>
</dbReference>
<protein>
    <recommendedName>
        <fullName evidence="5">Pyruvate kinase</fullName>
        <ecNumber evidence="4">2.7.1.40</ecNumber>
    </recommendedName>
</protein>
<keyword evidence="8" id="KW-0547">Nucleotide-binding</keyword>
<evidence type="ECO:0000313" key="15">
    <source>
        <dbReference type="EMBL" id="KIL48296.1"/>
    </source>
</evidence>
<gene>
    <name evidence="15" type="ORF">KP78_17430</name>
</gene>
<evidence type="ECO:0000256" key="4">
    <source>
        <dbReference type="ARBA" id="ARBA00012142"/>
    </source>
</evidence>
<dbReference type="OrthoDB" id="9812123at2"/>
<keyword evidence="6 15" id="KW-0808">Transferase</keyword>
<dbReference type="AlphaFoldDB" id="A0A0C2VV45"/>
<proteinExistence type="inferred from homology"/>
<dbReference type="GO" id="GO:0030955">
    <property type="term" value="F:potassium ion binding"/>
    <property type="evidence" value="ECO:0007669"/>
    <property type="project" value="InterPro"/>
</dbReference>
<dbReference type="GO" id="GO:0000287">
    <property type="term" value="F:magnesium ion binding"/>
    <property type="evidence" value="ECO:0007669"/>
    <property type="project" value="InterPro"/>
</dbReference>